<protein>
    <submittedName>
        <fullName evidence="7">O-antigen ligase domain-containing protein</fullName>
    </submittedName>
</protein>
<evidence type="ECO:0000313" key="7">
    <source>
        <dbReference type="EMBL" id="RPF71179.1"/>
    </source>
</evidence>
<keyword evidence="7" id="KW-0436">Ligase</keyword>
<dbReference type="PANTHER" id="PTHR37422">
    <property type="entry name" value="TEICHURONIC ACID BIOSYNTHESIS PROTEIN TUAE"/>
    <property type="match status" value="1"/>
</dbReference>
<evidence type="ECO:0000256" key="3">
    <source>
        <dbReference type="ARBA" id="ARBA00022989"/>
    </source>
</evidence>
<reference evidence="7 8" key="1">
    <citation type="submission" date="2018-11" db="EMBL/GenBank/DDBJ databases">
        <title>Erythrobacter spongiae sp. nov., isolated from a marine sponge.</title>
        <authorList>
            <person name="Zhuang L."/>
            <person name="Luo L."/>
        </authorList>
    </citation>
    <scope>NUCLEOTIDE SEQUENCE [LARGE SCALE GENOMIC DNA]</scope>
    <source>
        <strain evidence="7 8">HN-E23</strain>
    </source>
</reference>
<keyword evidence="8" id="KW-1185">Reference proteome</keyword>
<evidence type="ECO:0000256" key="4">
    <source>
        <dbReference type="ARBA" id="ARBA00023136"/>
    </source>
</evidence>
<evidence type="ECO:0000256" key="5">
    <source>
        <dbReference type="SAM" id="Phobius"/>
    </source>
</evidence>
<dbReference type="PANTHER" id="PTHR37422:SF13">
    <property type="entry name" value="LIPOPOLYSACCHARIDE BIOSYNTHESIS PROTEIN PA4999-RELATED"/>
    <property type="match status" value="1"/>
</dbReference>
<dbReference type="GO" id="GO:0016874">
    <property type="term" value="F:ligase activity"/>
    <property type="evidence" value="ECO:0007669"/>
    <property type="project" value="UniProtKB-KW"/>
</dbReference>
<evidence type="ECO:0000256" key="1">
    <source>
        <dbReference type="ARBA" id="ARBA00004141"/>
    </source>
</evidence>
<dbReference type="EMBL" id="RPFZ01000001">
    <property type="protein sequence ID" value="RPF71179.1"/>
    <property type="molecule type" value="Genomic_DNA"/>
</dbReference>
<gene>
    <name evidence="7" type="ORF">EG799_05795</name>
</gene>
<name>A0A3N5CX02_9SPHN</name>
<keyword evidence="4 5" id="KW-0472">Membrane</keyword>
<keyword evidence="3 5" id="KW-1133">Transmembrane helix</keyword>
<dbReference type="InterPro" id="IPR007016">
    <property type="entry name" value="O-antigen_ligase-rel_domated"/>
</dbReference>
<dbReference type="Proteomes" id="UP000275232">
    <property type="component" value="Unassembled WGS sequence"/>
</dbReference>
<dbReference type="AlphaFoldDB" id="A0A3N5CX02"/>
<feature type="transmembrane region" description="Helical" evidence="5">
    <location>
        <begin position="387"/>
        <end position="406"/>
    </location>
</feature>
<feature type="transmembrane region" description="Helical" evidence="5">
    <location>
        <begin position="264"/>
        <end position="284"/>
    </location>
</feature>
<keyword evidence="2 5" id="KW-0812">Transmembrane</keyword>
<dbReference type="GO" id="GO:0016020">
    <property type="term" value="C:membrane"/>
    <property type="evidence" value="ECO:0007669"/>
    <property type="project" value="UniProtKB-SubCell"/>
</dbReference>
<feature type="transmembrane region" description="Helical" evidence="5">
    <location>
        <begin position="151"/>
        <end position="171"/>
    </location>
</feature>
<feature type="transmembrane region" description="Helical" evidence="5">
    <location>
        <begin position="229"/>
        <end position="257"/>
    </location>
</feature>
<proteinExistence type="predicted"/>
<feature type="transmembrane region" description="Helical" evidence="5">
    <location>
        <begin position="119"/>
        <end position="139"/>
    </location>
</feature>
<evidence type="ECO:0000259" key="6">
    <source>
        <dbReference type="Pfam" id="PF04932"/>
    </source>
</evidence>
<dbReference type="InterPro" id="IPR051533">
    <property type="entry name" value="WaaL-like"/>
</dbReference>
<accession>A0A3N5CX02</accession>
<comment type="subcellular location">
    <subcellularLocation>
        <location evidence="1">Membrane</location>
        <topology evidence="1">Multi-pass membrane protein</topology>
    </subcellularLocation>
</comment>
<organism evidence="7 8">
    <name type="scientific">Aurantiacibacter spongiae</name>
    <dbReference type="NCBI Taxonomy" id="2488860"/>
    <lineage>
        <taxon>Bacteria</taxon>
        <taxon>Pseudomonadati</taxon>
        <taxon>Pseudomonadota</taxon>
        <taxon>Alphaproteobacteria</taxon>
        <taxon>Sphingomonadales</taxon>
        <taxon>Erythrobacteraceae</taxon>
        <taxon>Aurantiacibacter</taxon>
    </lineage>
</organism>
<feature type="domain" description="O-antigen ligase-related" evidence="6">
    <location>
        <begin position="229"/>
        <end position="362"/>
    </location>
</feature>
<evidence type="ECO:0000256" key="2">
    <source>
        <dbReference type="ARBA" id="ARBA00022692"/>
    </source>
</evidence>
<feature type="transmembrane region" description="Helical" evidence="5">
    <location>
        <begin position="359"/>
        <end position="380"/>
    </location>
</feature>
<feature type="transmembrane region" description="Helical" evidence="5">
    <location>
        <begin position="92"/>
        <end position="113"/>
    </location>
</feature>
<sequence>MREFYSDAVPAGPEGMDQVDAVDQVDPAARAPARDPVMKLAWWLLCVGCFFACWNLLRLGDINFTLTDFALLSSLVLVTLRGKLRQSPFGPLTVYWIAAVGCLLGGLMLSTLINGDPLRAVNVISQYAVAYLALAFLFMSVPREQARRLPLFFVVGVTLSQIVGILASQLLTFDALPDFFGNGFITGNGRIGAMAGEPNPNGASVAFAMPMLIYCMHRRLIRPLLGVPAFFLLGWGLILSASFTGFSSTCIALVITLALFNWRWLAIAGVAATVAIGLFVASGAPLPATFQERVGNAIETGEIDQAGTFVNRAELIEEAWHLAEHNAIIGMGVDEYRVISAHDNPVHNLYLLIWNEGGALAIGGLAAMLVLLLAMSFGAWPTMRAEGAVAGAVVVVFLIYTVSYPHMYSRQWIAPVMLVLSLIHARAANVWPSQFESIGPRPLPA</sequence>
<dbReference type="RefSeq" id="WP_123879376.1">
    <property type="nucleotide sequence ID" value="NZ_RPFZ01000001.1"/>
</dbReference>
<evidence type="ECO:0000313" key="8">
    <source>
        <dbReference type="Proteomes" id="UP000275232"/>
    </source>
</evidence>
<comment type="caution">
    <text evidence="7">The sequence shown here is derived from an EMBL/GenBank/DDBJ whole genome shotgun (WGS) entry which is preliminary data.</text>
</comment>
<feature type="transmembrane region" description="Helical" evidence="5">
    <location>
        <begin position="40"/>
        <end position="57"/>
    </location>
</feature>
<dbReference type="OrthoDB" id="8275860at2"/>
<dbReference type="Pfam" id="PF04932">
    <property type="entry name" value="Wzy_C"/>
    <property type="match status" value="1"/>
</dbReference>